<dbReference type="OrthoDB" id="514299at2759"/>
<dbReference type="OMA" id="DHICNRN"/>
<name>A0A7M7PA01_STRPU</name>
<dbReference type="GO" id="GO:0000139">
    <property type="term" value="C:Golgi membrane"/>
    <property type="evidence" value="ECO:0007669"/>
    <property type="project" value="UniProtKB-SubCell"/>
</dbReference>
<evidence type="ECO:0000256" key="4">
    <source>
        <dbReference type="ARBA" id="ARBA00022692"/>
    </source>
</evidence>
<dbReference type="GO" id="GO:0001733">
    <property type="term" value="F:galactosylceramide sulfotransferase activity"/>
    <property type="evidence" value="ECO:0007669"/>
    <property type="project" value="InterPro"/>
</dbReference>
<reference evidence="11" key="1">
    <citation type="submission" date="2015-02" db="EMBL/GenBank/DDBJ databases">
        <title>Genome sequencing for Strongylocentrotus purpuratus.</title>
        <authorList>
            <person name="Murali S."/>
            <person name="Liu Y."/>
            <person name="Vee V."/>
            <person name="English A."/>
            <person name="Wang M."/>
            <person name="Skinner E."/>
            <person name="Han Y."/>
            <person name="Muzny D.M."/>
            <person name="Worley K.C."/>
            <person name="Gibbs R.A."/>
        </authorList>
    </citation>
    <scope>NUCLEOTIDE SEQUENCE</scope>
</reference>
<dbReference type="EnsemblMetazoa" id="XM_030991459">
    <property type="protein sequence ID" value="XP_030847319"/>
    <property type="gene ID" value="LOC754624"/>
</dbReference>
<sequence>MFPIRSRFSIKKAFYIILGILFIFSLHQNGVFHAPGRFLIPEDDQYADDEVYHQNSQDFRYSVQRKSHCKPKEKVVFLKTHKTASSTAVSIIERYGFNRNFTFALSNSALKFYHAPLFSRSMVHELSDSAIGWKKADGYHMLTNHARFNKAEMDDVVHNATYFTIVRNPVDQLESAFGYFGLGKSMGFKKNDQLEEFMKDPKKHFGSVKKGYWQFAKNNQLFDLGLDHKYHDDSDVVTDTIHKLDHDFDLVMVSEYFDESVILLRRLLCWDIEDVLYISKAIRSKSHRLQMDVNLREKIQAWNKADVQLYQHFNKTLWRKIKEYGPTFQRDLDYYRTRLGEVAEECIDLSQKNSRDVREVKYVLRKGAPHYCQELLWGDVEYTRFIQRRMWDRGILLPHPKAQG</sequence>
<dbReference type="GO" id="GO:0008146">
    <property type="term" value="F:sulfotransferase activity"/>
    <property type="evidence" value="ECO:0000318"/>
    <property type="project" value="GO_Central"/>
</dbReference>
<dbReference type="InParanoid" id="A0A7M7PA01"/>
<evidence type="ECO:0000256" key="6">
    <source>
        <dbReference type="ARBA" id="ARBA00022989"/>
    </source>
</evidence>
<keyword evidence="11" id="KW-1185">Reference proteome</keyword>
<dbReference type="InterPro" id="IPR009729">
    <property type="entry name" value="Gal-3-0_sulfotransfrase"/>
</dbReference>
<evidence type="ECO:0000256" key="1">
    <source>
        <dbReference type="ARBA" id="ARBA00004323"/>
    </source>
</evidence>
<keyword evidence="5" id="KW-0735">Signal-anchor</keyword>
<evidence type="ECO:0008006" key="12">
    <source>
        <dbReference type="Google" id="ProtNLM"/>
    </source>
</evidence>
<comment type="similarity">
    <text evidence="2">Belongs to the galactose-3-O-sulfotransferase family.</text>
</comment>
<dbReference type="PANTHER" id="PTHR14647">
    <property type="entry name" value="GALACTOSE-3-O-SULFOTRANSFERASE"/>
    <property type="match status" value="1"/>
</dbReference>
<protein>
    <recommendedName>
        <fullName evidence="12">Galactosylceramide sulfotransferase-like</fullName>
    </recommendedName>
</protein>
<keyword evidence="9" id="KW-0325">Glycoprotein</keyword>
<dbReference type="Gene3D" id="3.40.50.300">
    <property type="entry name" value="P-loop containing nucleotide triphosphate hydrolases"/>
    <property type="match status" value="1"/>
</dbReference>
<dbReference type="SUPFAM" id="SSF52540">
    <property type="entry name" value="P-loop containing nucleoside triphosphate hydrolases"/>
    <property type="match status" value="1"/>
</dbReference>
<dbReference type="GO" id="GO:0009247">
    <property type="term" value="P:glycolipid biosynthetic process"/>
    <property type="evidence" value="ECO:0007669"/>
    <property type="project" value="InterPro"/>
</dbReference>
<keyword evidence="3" id="KW-0808">Transferase</keyword>
<keyword evidence="8" id="KW-0472">Membrane</keyword>
<keyword evidence="4" id="KW-0812">Transmembrane</keyword>
<evidence type="ECO:0000313" key="10">
    <source>
        <dbReference type="EnsemblMetazoa" id="XP_030847319"/>
    </source>
</evidence>
<evidence type="ECO:0000256" key="3">
    <source>
        <dbReference type="ARBA" id="ARBA00022679"/>
    </source>
</evidence>
<evidence type="ECO:0000256" key="2">
    <source>
        <dbReference type="ARBA" id="ARBA00008124"/>
    </source>
</evidence>
<evidence type="ECO:0000256" key="5">
    <source>
        <dbReference type="ARBA" id="ARBA00022968"/>
    </source>
</evidence>
<dbReference type="RefSeq" id="XP_030847319.1">
    <property type="nucleotide sequence ID" value="XM_030991459.1"/>
</dbReference>
<evidence type="ECO:0000256" key="8">
    <source>
        <dbReference type="ARBA" id="ARBA00023136"/>
    </source>
</evidence>
<keyword evidence="6" id="KW-1133">Transmembrane helix</keyword>
<organism evidence="10 11">
    <name type="scientific">Strongylocentrotus purpuratus</name>
    <name type="common">Purple sea urchin</name>
    <dbReference type="NCBI Taxonomy" id="7668"/>
    <lineage>
        <taxon>Eukaryota</taxon>
        <taxon>Metazoa</taxon>
        <taxon>Echinodermata</taxon>
        <taxon>Eleutherozoa</taxon>
        <taxon>Echinozoa</taxon>
        <taxon>Echinoidea</taxon>
        <taxon>Euechinoidea</taxon>
        <taxon>Echinacea</taxon>
        <taxon>Camarodonta</taxon>
        <taxon>Echinidea</taxon>
        <taxon>Strongylocentrotidae</taxon>
        <taxon>Strongylocentrotus</taxon>
    </lineage>
</organism>
<evidence type="ECO:0000313" key="11">
    <source>
        <dbReference type="Proteomes" id="UP000007110"/>
    </source>
</evidence>
<dbReference type="KEGG" id="spu:754624"/>
<dbReference type="Proteomes" id="UP000007110">
    <property type="component" value="Unassembled WGS sequence"/>
</dbReference>
<comment type="subcellular location">
    <subcellularLocation>
        <location evidence="1">Golgi apparatus membrane</location>
        <topology evidence="1">Single-pass type II membrane protein</topology>
    </subcellularLocation>
</comment>
<reference evidence="10" key="2">
    <citation type="submission" date="2021-01" db="UniProtKB">
        <authorList>
            <consortium name="EnsemblMetazoa"/>
        </authorList>
    </citation>
    <scope>IDENTIFICATION</scope>
</reference>
<dbReference type="GeneID" id="754624"/>
<dbReference type="AlphaFoldDB" id="A0A7M7PA01"/>
<dbReference type="PANTHER" id="PTHR14647:SF87">
    <property type="entry name" value="PUTATIVE-RELATED"/>
    <property type="match status" value="1"/>
</dbReference>
<dbReference type="InterPro" id="IPR027417">
    <property type="entry name" value="P-loop_NTPase"/>
</dbReference>
<proteinExistence type="inferred from homology"/>
<dbReference type="Pfam" id="PF06990">
    <property type="entry name" value="Gal-3-0_sulfotr"/>
    <property type="match status" value="1"/>
</dbReference>
<evidence type="ECO:0000256" key="9">
    <source>
        <dbReference type="ARBA" id="ARBA00023180"/>
    </source>
</evidence>
<evidence type="ECO:0000256" key="7">
    <source>
        <dbReference type="ARBA" id="ARBA00023034"/>
    </source>
</evidence>
<accession>A0A7M7PA01</accession>
<keyword evidence="7" id="KW-0333">Golgi apparatus</keyword>